<feature type="region of interest" description="Disordered" evidence="3">
    <location>
        <begin position="259"/>
        <end position="278"/>
    </location>
</feature>
<dbReference type="PANTHER" id="PTHR45138">
    <property type="entry name" value="REGULATORY COMPONENTS OF SENSORY TRANSDUCTION SYSTEM"/>
    <property type="match status" value="1"/>
</dbReference>
<dbReference type="Pfam" id="PF00990">
    <property type="entry name" value="GGDEF"/>
    <property type="match status" value="1"/>
</dbReference>
<keyword evidence="7" id="KW-1185">Reference proteome</keyword>
<keyword evidence="4" id="KW-0472">Membrane</keyword>
<evidence type="ECO:0000256" key="2">
    <source>
        <dbReference type="ARBA" id="ARBA00034247"/>
    </source>
</evidence>
<evidence type="ECO:0000313" key="7">
    <source>
        <dbReference type="Proteomes" id="UP000251956"/>
    </source>
</evidence>
<dbReference type="EC" id="2.7.7.65" evidence="1"/>
<keyword evidence="4" id="KW-1133">Transmembrane helix</keyword>
<reference evidence="6 7" key="1">
    <citation type="submission" date="2018-07" db="EMBL/GenBank/DDBJ databases">
        <title>Diversity of Mesorhizobium strains in Brazil.</title>
        <authorList>
            <person name="Helene L.C.F."/>
            <person name="Dall'Agnol R."/>
            <person name="Delamuta J.R.M."/>
            <person name="Hungria M."/>
        </authorList>
    </citation>
    <scope>NUCLEOTIDE SEQUENCE [LARGE SCALE GENOMIC DNA]</scope>
    <source>
        <strain evidence="6 7">CNPSo 3140</strain>
    </source>
</reference>
<dbReference type="InterPro" id="IPR043128">
    <property type="entry name" value="Rev_trsase/Diguanyl_cyclase"/>
</dbReference>
<dbReference type="NCBIfam" id="TIGR00254">
    <property type="entry name" value="GGDEF"/>
    <property type="match status" value="1"/>
</dbReference>
<feature type="domain" description="GGDEF" evidence="5">
    <location>
        <begin position="114"/>
        <end position="246"/>
    </location>
</feature>
<comment type="catalytic activity">
    <reaction evidence="2">
        <text>2 GTP = 3',3'-c-di-GMP + 2 diphosphate</text>
        <dbReference type="Rhea" id="RHEA:24898"/>
        <dbReference type="ChEBI" id="CHEBI:33019"/>
        <dbReference type="ChEBI" id="CHEBI:37565"/>
        <dbReference type="ChEBI" id="CHEBI:58805"/>
        <dbReference type="EC" id="2.7.7.65"/>
    </reaction>
</comment>
<evidence type="ECO:0000256" key="1">
    <source>
        <dbReference type="ARBA" id="ARBA00012528"/>
    </source>
</evidence>
<dbReference type="AlphaFoldDB" id="A0A330GT64"/>
<accession>A0A330GT64</accession>
<dbReference type="RefSeq" id="WP_112127575.1">
    <property type="nucleotide sequence ID" value="NZ_QMBQ01000003.1"/>
</dbReference>
<dbReference type="Proteomes" id="UP000251956">
    <property type="component" value="Unassembled WGS sequence"/>
</dbReference>
<dbReference type="PANTHER" id="PTHR45138:SF9">
    <property type="entry name" value="DIGUANYLATE CYCLASE DGCM-RELATED"/>
    <property type="match status" value="1"/>
</dbReference>
<dbReference type="OrthoDB" id="9812260at2"/>
<proteinExistence type="predicted"/>
<protein>
    <recommendedName>
        <fullName evidence="1">diguanylate cyclase</fullName>
        <ecNumber evidence="1">2.7.7.65</ecNumber>
    </recommendedName>
</protein>
<sequence>MDKLPSIFRVTSNRQVVALLLLITAIAVAAPVLSIATALAFVPTLPLQAFWGILSLAAIIPLLIAPPIALGALSILRLLTITIDRLDNCVCYDPLTGALSRVYLLNQIRERLASGGSFLMIDADHFKSINDTYGHNVGDEALKCLAKVLRDALPPEALVGRLGGEEFGAFLPAVGSDEAGRAAESLCEAMRQSGKVIAGHTINLTISIGVGRHRPENTLEQTMKLADEALYHAKRSGRDRHHISTADDASEIVAADPIAHSPERRGRRVSMRLAQAHR</sequence>
<dbReference type="EMBL" id="QMBQ01000003">
    <property type="protein sequence ID" value="RAZ77314.1"/>
    <property type="molecule type" value="Genomic_DNA"/>
</dbReference>
<dbReference type="SUPFAM" id="SSF55073">
    <property type="entry name" value="Nucleotide cyclase"/>
    <property type="match status" value="1"/>
</dbReference>
<feature type="transmembrane region" description="Helical" evidence="4">
    <location>
        <begin position="50"/>
        <end position="76"/>
    </location>
</feature>
<organism evidence="6 7">
    <name type="scientific">Mesorhizobium atlanticum</name>
    <dbReference type="NCBI Taxonomy" id="2233532"/>
    <lineage>
        <taxon>Bacteria</taxon>
        <taxon>Pseudomonadati</taxon>
        <taxon>Pseudomonadota</taxon>
        <taxon>Alphaproteobacteria</taxon>
        <taxon>Hyphomicrobiales</taxon>
        <taxon>Phyllobacteriaceae</taxon>
        <taxon>Mesorhizobium</taxon>
    </lineage>
</organism>
<dbReference type="InterPro" id="IPR050469">
    <property type="entry name" value="Diguanylate_Cyclase"/>
</dbReference>
<name>A0A330GT64_9HYPH</name>
<dbReference type="SMART" id="SM00267">
    <property type="entry name" value="GGDEF"/>
    <property type="match status" value="1"/>
</dbReference>
<dbReference type="Gene3D" id="3.30.70.270">
    <property type="match status" value="1"/>
</dbReference>
<evidence type="ECO:0000256" key="4">
    <source>
        <dbReference type="SAM" id="Phobius"/>
    </source>
</evidence>
<dbReference type="CDD" id="cd01949">
    <property type="entry name" value="GGDEF"/>
    <property type="match status" value="1"/>
</dbReference>
<feature type="compositionally biased region" description="Basic residues" evidence="3">
    <location>
        <begin position="265"/>
        <end position="278"/>
    </location>
</feature>
<evidence type="ECO:0000259" key="5">
    <source>
        <dbReference type="PROSITE" id="PS50887"/>
    </source>
</evidence>
<comment type="caution">
    <text evidence="6">The sequence shown here is derived from an EMBL/GenBank/DDBJ whole genome shotgun (WGS) entry which is preliminary data.</text>
</comment>
<keyword evidence="4" id="KW-0812">Transmembrane</keyword>
<evidence type="ECO:0000313" key="6">
    <source>
        <dbReference type="EMBL" id="RAZ77314.1"/>
    </source>
</evidence>
<dbReference type="PROSITE" id="PS50887">
    <property type="entry name" value="GGDEF"/>
    <property type="match status" value="1"/>
</dbReference>
<evidence type="ECO:0000256" key="3">
    <source>
        <dbReference type="SAM" id="MobiDB-lite"/>
    </source>
</evidence>
<dbReference type="InterPro" id="IPR000160">
    <property type="entry name" value="GGDEF_dom"/>
</dbReference>
<gene>
    <name evidence="6" type="ORF">DPM35_12625</name>
</gene>
<dbReference type="InterPro" id="IPR029787">
    <property type="entry name" value="Nucleotide_cyclase"/>
</dbReference>
<dbReference type="GO" id="GO:0052621">
    <property type="term" value="F:diguanylate cyclase activity"/>
    <property type="evidence" value="ECO:0007669"/>
    <property type="project" value="UniProtKB-EC"/>
</dbReference>